<comment type="function">
    <text evidence="3">Necessary for protein synthesis in mitochondria. Functions as a ribosome recycling factor in mitochondria.</text>
</comment>
<dbReference type="PANTHER" id="PTHR20982:SF3">
    <property type="entry name" value="MITOCHONDRIAL RIBOSOME RECYCLING FACTOR PSEUDO 1"/>
    <property type="match status" value="1"/>
</dbReference>
<dbReference type="InterPro" id="IPR023584">
    <property type="entry name" value="Ribosome_recyc_fac_dom"/>
</dbReference>
<accession>A0A409VIE4</accession>
<feature type="domain" description="Ribosome recycling factor" evidence="4">
    <location>
        <begin position="107"/>
        <end position="253"/>
    </location>
</feature>
<evidence type="ECO:0000313" key="5">
    <source>
        <dbReference type="EMBL" id="PPQ65997.1"/>
    </source>
</evidence>
<evidence type="ECO:0000256" key="2">
    <source>
        <dbReference type="ARBA" id="ARBA00022917"/>
    </source>
</evidence>
<dbReference type="InParanoid" id="A0A409VIE4"/>
<dbReference type="InterPro" id="IPR036191">
    <property type="entry name" value="RRF_sf"/>
</dbReference>
<evidence type="ECO:0000256" key="3">
    <source>
        <dbReference type="ARBA" id="ARBA00024909"/>
    </source>
</evidence>
<reference evidence="5 6" key="1">
    <citation type="journal article" date="2018" name="Evol. Lett.">
        <title>Horizontal gene cluster transfer increased hallucinogenic mushroom diversity.</title>
        <authorList>
            <person name="Reynolds H.T."/>
            <person name="Vijayakumar V."/>
            <person name="Gluck-Thaler E."/>
            <person name="Korotkin H.B."/>
            <person name="Matheny P.B."/>
            <person name="Slot J.C."/>
        </authorList>
    </citation>
    <scope>NUCLEOTIDE SEQUENCE [LARGE SCALE GENOMIC DNA]</scope>
    <source>
        <strain evidence="5 6">SRW20</strain>
    </source>
</reference>
<dbReference type="GO" id="GO:0005739">
    <property type="term" value="C:mitochondrion"/>
    <property type="evidence" value="ECO:0007669"/>
    <property type="project" value="TreeGrafter"/>
</dbReference>
<protein>
    <recommendedName>
        <fullName evidence="4">Ribosome recycling factor domain-containing protein</fullName>
    </recommendedName>
</protein>
<dbReference type="InterPro" id="IPR002661">
    <property type="entry name" value="Ribosome_recyc_fac"/>
</dbReference>
<dbReference type="STRING" id="231916.A0A409VIE4"/>
<dbReference type="EMBL" id="NHYE01005641">
    <property type="protein sequence ID" value="PPQ65997.1"/>
    <property type="molecule type" value="Genomic_DNA"/>
</dbReference>
<dbReference type="SUPFAM" id="SSF55194">
    <property type="entry name" value="Ribosome recycling factor, RRF"/>
    <property type="match status" value="1"/>
</dbReference>
<dbReference type="Pfam" id="PF01765">
    <property type="entry name" value="RRF"/>
    <property type="match status" value="1"/>
</dbReference>
<proteinExistence type="inferred from homology"/>
<keyword evidence="6" id="KW-1185">Reference proteome</keyword>
<comment type="similarity">
    <text evidence="1">Belongs to the RRF family.</text>
</comment>
<organism evidence="5 6">
    <name type="scientific">Gymnopilus dilepis</name>
    <dbReference type="NCBI Taxonomy" id="231916"/>
    <lineage>
        <taxon>Eukaryota</taxon>
        <taxon>Fungi</taxon>
        <taxon>Dikarya</taxon>
        <taxon>Basidiomycota</taxon>
        <taxon>Agaricomycotina</taxon>
        <taxon>Agaricomycetes</taxon>
        <taxon>Agaricomycetidae</taxon>
        <taxon>Agaricales</taxon>
        <taxon>Agaricineae</taxon>
        <taxon>Hymenogastraceae</taxon>
        <taxon>Gymnopilus</taxon>
    </lineage>
</organism>
<evidence type="ECO:0000259" key="4">
    <source>
        <dbReference type="Pfam" id="PF01765"/>
    </source>
</evidence>
<dbReference type="PANTHER" id="PTHR20982">
    <property type="entry name" value="RIBOSOME RECYCLING FACTOR"/>
    <property type="match status" value="1"/>
</dbReference>
<dbReference type="AlphaFoldDB" id="A0A409VIE4"/>
<gene>
    <name evidence="5" type="ORF">CVT26_010657</name>
</gene>
<dbReference type="GO" id="GO:0006412">
    <property type="term" value="P:translation"/>
    <property type="evidence" value="ECO:0007669"/>
    <property type="project" value="UniProtKB-KW"/>
</dbReference>
<dbReference type="OrthoDB" id="407355at2759"/>
<name>A0A409VIE4_9AGAR</name>
<sequence length="259" mass="28745">MLTQSLLRNARISLGRPHCRTYVLSSGHGVSVAATPLLSCRSSAVRTCFRGYATKNKVKSTSTIVPGSQQPITDEAARQEYAKAEAAMKTSVDWFRKECAASEARAMGRVTPALLSPVRVKLPDNPKPMKLEDLATVGVREGTTLLVTLFNEHTVKHVEAALYESGIPGVVPHRQDSRTIKVPLPRPTIEARKEIFAAAKRKAEEIRVQIRKQHAASLKRGKYEKRSVELEEFQKLNDKYIKEVDKILADLQKATGMSK</sequence>
<dbReference type="Gene3D" id="1.10.132.20">
    <property type="entry name" value="Ribosome-recycling factor"/>
    <property type="match status" value="1"/>
</dbReference>
<evidence type="ECO:0000256" key="1">
    <source>
        <dbReference type="ARBA" id="ARBA00005912"/>
    </source>
</evidence>
<dbReference type="Proteomes" id="UP000284706">
    <property type="component" value="Unassembled WGS sequence"/>
</dbReference>
<comment type="caution">
    <text evidence="5">The sequence shown here is derived from an EMBL/GenBank/DDBJ whole genome shotgun (WGS) entry which is preliminary data.</text>
</comment>
<dbReference type="Gene3D" id="3.30.1360.40">
    <property type="match status" value="1"/>
</dbReference>
<dbReference type="GO" id="GO:0043023">
    <property type="term" value="F:ribosomal large subunit binding"/>
    <property type="evidence" value="ECO:0007669"/>
    <property type="project" value="TreeGrafter"/>
</dbReference>
<keyword evidence="2" id="KW-0648">Protein biosynthesis</keyword>
<evidence type="ECO:0000313" key="6">
    <source>
        <dbReference type="Proteomes" id="UP000284706"/>
    </source>
</evidence>